<organism evidence="3 4">
    <name type="scientific">Elysia marginata</name>
    <dbReference type="NCBI Taxonomy" id="1093978"/>
    <lineage>
        <taxon>Eukaryota</taxon>
        <taxon>Metazoa</taxon>
        <taxon>Spiralia</taxon>
        <taxon>Lophotrochozoa</taxon>
        <taxon>Mollusca</taxon>
        <taxon>Gastropoda</taxon>
        <taxon>Heterobranchia</taxon>
        <taxon>Euthyneura</taxon>
        <taxon>Panpulmonata</taxon>
        <taxon>Sacoglossa</taxon>
        <taxon>Placobranchoidea</taxon>
        <taxon>Plakobranchidae</taxon>
        <taxon>Elysia</taxon>
    </lineage>
</organism>
<feature type="compositionally biased region" description="Basic residues" evidence="1">
    <location>
        <begin position="90"/>
        <end position="110"/>
    </location>
</feature>
<evidence type="ECO:0000313" key="3">
    <source>
        <dbReference type="EMBL" id="GFR63384.1"/>
    </source>
</evidence>
<dbReference type="PROSITE" id="PS51504">
    <property type="entry name" value="H15"/>
    <property type="match status" value="1"/>
</dbReference>
<protein>
    <recommendedName>
        <fullName evidence="2">H15 domain-containing protein</fullName>
    </recommendedName>
</protein>
<feature type="region of interest" description="Disordered" evidence="1">
    <location>
        <begin position="88"/>
        <end position="138"/>
    </location>
</feature>
<dbReference type="Proteomes" id="UP000762676">
    <property type="component" value="Unassembled WGS sequence"/>
</dbReference>
<dbReference type="SUPFAM" id="SSF46785">
    <property type="entry name" value="Winged helix' DNA-binding domain"/>
    <property type="match status" value="1"/>
</dbReference>
<dbReference type="InterPro" id="IPR036390">
    <property type="entry name" value="WH_DNA-bd_sf"/>
</dbReference>
<evidence type="ECO:0000256" key="1">
    <source>
        <dbReference type="SAM" id="MobiDB-lite"/>
    </source>
</evidence>
<feature type="compositionally biased region" description="Basic residues" evidence="1">
    <location>
        <begin position="118"/>
        <end position="138"/>
    </location>
</feature>
<dbReference type="Pfam" id="PF00538">
    <property type="entry name" value="Linker_histone"/>
    <property type="match status" value="1"/>
</dbReference>
<dbReference type="InterPro" id="IPR005818">
    <property type="entry name" value="Histone_H1/H5_H15"/>
</dbReference>
<sequence>MPSESETSQTLEAEVRKATNHLDQVVAAIKAIGSRRGSSRDEIVEYLVSRDLMHPKIAKALVAKALYKGVEQGLIKRPRGSHNYLVIMCNKKRPSRDHHRNHRHHHHHSRRQGERKSSSKLKRHSRRSEKHHRKQSHH</sequence>
<dbReference type="AlphaFoldDB" id="A0AAV4ERP3"/>
<proteinExistence type="predicted"/>
<feature type="domain" description="H15" evidence="2">
    <location>
        <begin position="15"/>
        <end position="88"/>
    </location>
</feature>
<dbReference type="Gene3D" id="1.10.10.10">
    <property type="entry name" value="Winged helix-like DNA-binding domain superfamily/Winged helix DNA-binding domain"/>
    <property type="match status" value="1"/>
</dbReference>
<dbReference type="EMBL" id="BMAT01000289">
    <property type="protein sequence ID" value="GFR63384.1"/>
    <property type="molecule type" value="Genomic_DNA"/>
</dbReference>
<dbReference type="GO" id="GO:0000786">
    <property type="term" value="C:nucleosome"/>
    <property type="evidence" value="ECO:0007669"/>
    <property type="project" value="InterPro"/>
</dbReference>
<accession>A0AAV4ERP3</accession>
<evidence type="ECO:0000313" key="4">
    <source>
        <dbReference type="Proteomes" id="UP000762676"/>
    </source>
</evidence>
<dbReference type="InterPro" id="IPR036388">
    <property type="entry name" value="WH-like_DNA-bd_sf"/>
</dbReference>
<gene>
    <name evidence="3" type="ORF">ElyMa_000154600</name>
</gene>
<dbReference type="GO" id="GO:0003677">
    <property type="term" value="F:DNA binding"/>
    <property type="evidence" value="ECO:0007669"/>
    <property type="project" value="InterPro"/>
</dbReference>
<dbReference type="GO" id="GO:0006334">
    <property type="term" value="P:nucleosome assembly"/>
    <property type="evidence" value="ECO:0007669"/>
    <property type="project" value="InterPro"/>
</dbReference>
<comment type="caution">
    <text evidence="3">The sequence shown here is derived from an EMBL/GenBank/DDBJ whole genome shotgun (WGS) entry which is preliminary data.</text>
</comment>
<keyword evidence="4" id="KW-1185">Reference proteome</keyword>
<evidence type="ECO:0000259" key="2">
    <source>
        <dbReference type="PROSITE" id="PS51504"/>
    </source>
</evidence>
<dbReference type="SMART" id="SM00526">
    <property type="entry name" value="H15"/>
    <property type="match status" value="1"/>
</dbReference>
<name>A0AAV4ERP3_9GAST</name>
<reference evidence="3 4" key="1">
    <citation type="journal article" date="2021" name="Elife">
        <title>Chloroplast acquisition without the gene transfer in kleptoplastic sea slugs, Plakobranchus ocellatus.</title>
        <authorList>
            <person name="Maeda T."/>
            <person name="Takahashi S."/>
            <person name="Yoshida T."/>
            <person name="Shimamura S."/>
            <person name="Takaki Y."/>
            <person name="Nagai Y."/>
            <person name="Toyoda A."/>
            <person name="Suzuki Y."/>
            <person name="Arimoto A."/>
            <person name="Ishii H."/>
            <person name="Satoh N."/>
            <person name="Nishiyama T."/>
            <person name="Hasebe M."/>
            <person name="Maruyama T."/>
            <person name="Minagawa J."/>
            <person name="Obokata J."/>
            <person name="Shigenobu S."/>
        </authorList>
    </citation>
    <scope>NUCLEOTIDE SEQUENCE [LARGE SCALE GENOMIC DNA]</scope>
</reference>